<sequence length="257" mass="29311">MKKLNSSELMSRLIQSLEKKKPCSIISVGQTEAVVMGQDRFHSDEVLKKYQFHLQRESEIANKGVKEGFYHRGIRFPNPKAQKELLEAVKAADIIGYNTIEENAKEITERVLSIYNIEPAAFFEANIRRVFMKSQKQKFKELLKNRRVLLIGSLAPKAKTALEQKYAKELGCKIVGAIPIYEYEDIPEVKKQIDHFSFDICFLAAGVNAVILAPYIAQKYRKVAFDIGSGMQTFVTNEIVTDTWINEIIGLDNLMNM</sequence>
<protein>
    <recommendedName>
        <fullName evidence="1">GT-D fold-like domain-containing protein</fullName>
    </recommendedName>
</protein>
<comment type="caution">
    <text evidence="2">The sequence shown here is derived from an EMBL/GenBank/DDBJ whole genome shotgun (WGS) entry which is preliminary data.</text>
</comment>
<keyword evidence="3" id="KW-1185">Reference proteome</keyword>
<evidence type="ECO:0000313" key="2">
    <source>
        <dbReference type="EMBL" id="RBW69261.1"/>
    </source>
</evidence>
<accession>A0A366XZA2</accession>
<dbReference type="InterPro" id="IPR055171">
    <property type="entry name" value="GT-D-like"/>
</dbReference>
<dbReference type="EMBL" id="QOCW01000012">
    <property type="protein sequence ID" value="RBW69261.1"/>
    <property type="molecule type" value="Genomic_DNA"/>
</dbReference>
<evidence type="ECO:0000259" key="1">
    <source>
        <dbReference type="Pfam" id="PF22882"/>
    </source>
</evidence>
<dbReference type="Proteomes" id="UP000253314">
    <property type="component" value="Unassembled WGS sequence"/>
</dbReference>
<organism evidence="2 3">
    <name type="scientific">Bacillus taeanensis</name>
    <dbReference type="NCBI Taxonomy" id="273032"/>
    <lineage>
        <taxon>Bacteria</taxon>
        <taxon>Bacillati</taxon>
        <taxon>Bacillota</taxon>
        <taxon>Bacilli</taxon>
        <taxon>Bacillales</taxon>
        <taxon>Bacillaceae</taxon>
        <taxon>Bacillus</taxon>
    </lineage>
</organism>
<dbReference type="RefSeq" id="WP_245947407.1">
    <property type="nucleotide sequence ID" value="NZ_QOCW01000012.1"/>
</dbReference>
<reference evidence="2 3" key="1">
    <citation type="submission" date="2018-07" db="EMBL/GenBank/DDBJ databases">
        <title>Lottiidibacillus patelloidae gen. nov., sp. nov., isolated from the intestinal tract of a marine limpet and the reclassification of B. taeanensis BH030017T, B. algicola KMM 3737T and B. hwajinpoensis SW-72T as genus Lottiidibacillus.</title>
        <authorList>
            <person name="Liu R."/>
            <person name="Huang Z."/>
        </authorList>
    </citation>
    <scope>NUCLEOTIDE SEQUENCE [LARGE SCALE GENOMIC DNA]</scope>
    <source>
        <strain evidence="2 3">BH030017</strain>
    </source>
</reference>
<dbReference type="InterPro" id="IPR049785">
    <property type="entry name" value="GT-D-like_firm"/>
</dbReference>
<proteinExistence type="predicted"/>
<evidence type="ECO:0000313" key="3">
    <source>
        <dbReference type="Proteomes" id="UP000253314"/>
    </source>
</evidence>
<name>A0A366XZA2_9BACI</name>
<dbReference type="NCBIfam" id="NF040628">
    <property type="entry name" value="GT-D_rel"/>
    <property type="match status" value="1"/>
</dbReference>
<dbReference type="AlphaFoldDB" id="A0A366XZA2"/>
<dbReference type="Pfam" id="PF22882">
    <property type="entry name" value="GT-D-like"/>
    <property type="match status" value="1"/>
</dbReference>
<feature type="domain" description="GT-D fold-like" evidence="1">
    <location>
        <begin position="4"/>
        <end position="233"/>
    </location>
</feature>
<gene>
    <name evidence="2" type="ORF">DS031_12850</name>
</gene>